<reference evidence="4" key="1">
    <citation type="submission" date="2016-11" db="EMBL/GenBank/DDBJ databases">
        <authorList>
            <person name="Varghese N."/>
            <person name="Submissions S."/>
        </authorList>
    </citation>
    <scope>NUCLEOTIDE SEQUENCE [LARGE SCALE GENOMIC DNA]</scope>
    <source>
        <strain evidence="4">DSM 22212</strain>
    </source>
</reference>
<dbReference type="AlphaFoldDB" id="A0A1M6UFE7"/>
<name>A0A1M6UFE7_9BACT</name>
<keyword evidence="1" id="KW-0051">Antiviral defense</keyword>
<accession>A0A1M6UFE7</accession>
<dbReference type="CDD" id="cd09726">
    <property type="entry name" value="RAMP_I_III"/>
    <property type="match status" value="1"/>
</dbReference>
<dbReference type="InterPro" id="IPR005537">
    <property type="entry name" value="RAMP_III_fam"/>
</dbReference>
<keyword evidence="4" id="KW-1185">Reference proteome</keyword>
<evidence type="ECO:0000256" key="1">
    <source>
        <dbReference type="ARBA" id="ARBA00023118"/>
    </source>
</evidence>
<evidence type="ECO:0000313" key="3">
    <source>
        <dbReference type="EMBL" id="SHK67995.1"/>
    </source>
</evidence>
<gene>
    <name evidence="3" type="ORF">SAMN04488087_1685</name>
</gene>
<dbReference type="OrthoDB" id="5501881at2"/>
<dbReference type="Proteomes" id="UP000185812">
    <property type="component" value="Unassembled WGS sequence"/>
</dbReference>
<dbReference type="Pfam" id="PF03787">
    <property type="entry name" value="RAMPs"/>
    <property type="match status" value="1"/>
</dbReference>
<protein>
    <submittedName>
        <fullName evidence="3">CRISPR-associated protein Cmr2</fullName>
    </submittedName>
</protein>
<feature type="domain" description="CRISPR type III-associated protein" evidence="2">
    <location>
        <begin position="84"/>
        <end position="263"/>
    </location>
</feature>
<dbReference type="STRING" id="633813.SAMN04488087_1685"/>
<evidence type="ECO:0000313" key="4">
    <source>
        <dbReference type="Proteomes" id="UP000185812"/>
    </source>
</evidence>
<organism evidence="3 4">
    <name type="scientific">Rhodothermus profundi</name>
    <dbReference type="NCBI Taxonomy" id="633813"/>
    <lineage>
        <taxon>Bacteria</taxon>
        <taxon>Pseudomonadati</taxon>
        <taxon>Rhodothermota</taxon>
        <taxon>Rhodothermia</taxon>
        <taxon>Rhodothermales</taxon>
        <taxon>Rhodothermaceae</taxon>
        <taxon>Rhodothermus</taxon>
    </lineage>
</organism>
<dbReference type="EMBL" id="FRAU01000005">
    <property type="protein sequence ID" value="SHK67995.1"/>
    <property type="molecule type" value="Genomic_DNA"/>
</dbReference>
<proteinExistence type="predicted"/>
<dbReference type="RefSeq" id="WP_072715526.1">
    <property type="nucleotide sequence ID" value="NZ_FRAU01000005.1"/>
</dbReference>
<dbReference type="GO" id="GO:0051607">
    <property type="term" value="P:defense response to virus"/>
    <property type="evidence" value="ECO:0007669"/>
    <property type="project" value="UniProtKB-KW"/>
</dbReference>
<evidence type="ECO:0000259" key="2">
    <source>
        <dbReference type="Pfam" id="PF03787"/>
    </source>
</evidence>
<sequence>MTWNYFVLLADNTSLQETLARPKSLAGGFVDEVSMRFFQGDKENARNRYMRHARGNINIPDLISQTVPDFSNLLSSDWLAFQVEFELLTPWYSKDDRLFHVMDNPVRKDRVFGVPFMAASSWKGMLRWACRMRAGLREFLESGKSFERDWQDPDWILHLFGNEKGEKEDFHRGALVFYPTWFDRIGFEVINPHSRERRAGTQPIYYEVVPPGAKGTLSLLYAPWPGMKPEAKPEDVLPKLLEAIEVLLTTYGISAKRTVGWGTARIERWQAFHKTHGSIEETQREELWEAIQNWLPAGGDP</sequence>